<dbReference type="GeneID" id="20201084"/>
<name>T1EWY4_HELRO</name>
<gene>
    <name evidence="2" type="primary">20201084</name>
    <name evidence="1" type="ORF">HELRODRAFT_165514</name>
</gene>
<reference evidence="2" key="3">
    <citation type="submission" date="2015-06" db="UniProtKB">
        <authorList>
            <consortium name="EnsemblMetazoa"/>
        </authorList>
    </citation>
    <scope>IDENTIFICATION</scope>
</reference>
<keyword evidence="3" id="KW-1185">Reference proteome</keyword>
<reference evidence="1 3" key="2">
    <citation type="journal article" date="2013" name="Nature">
        <title>Insights into bilaterian evolution from three spiralian genomes.</title>
        <authorList>
            <person name="Simakov O."/>
            <person name="Marletaz F."/>
            <person name="Cho S.J."/>
            <person name="Edsinger-Gonzales E."/>
            <person name="Havlak P."/>
            <person name="Hellsten U."/>
            <person name="Kuo D.H."/>
            <person name="Larsson T."/>
            <person name="Lv J."/>
            <person name="Arendt D."/>
            <person name="Savage R."/>
            <person name="Osoegawa K."/>
            <person name="de Jong P."/>
            <person name="Grimwood J."/>
            <person name="Chapman J.A."/>
            <person name="Shapiro H."/>
            <person name="Aerts A."/>
            <person name="Otillar R.P."/>
            <person name="Terry A.Y."/>
            <person name="Boore J.L."/>
            <person name="Grigoriev I.V."/>
            <person name="Lindberg D.R."/>
            <person name="Seaver E.C."/>
            <person name="Weisblat D.A."/>
            <person name="Putnam N.H."/>
            <person name="Rokhsar D.S."/>
        </authorList>
    </citation>
    <scope>NUCLEOTIDE SEQUENCE</scope>
</reference>
<dbReference type="KEGG" id="hro:HELRODRAFT_165514"/>
<dbReference type="EMBL" id="AMQM01002084">
    <property type="status" value="NOT_ANNOTATED_CDS"/>
    <property type="molecule type" value="Genomic_DNA"/>
</dbReference>
<evidence type="ECO:0000313" key="1">
    <source>
        <dbReference type="EMBL" id="ESN91475.1"/>
    </source>
</evidence>
<sequence length="174" mass="20367">MNDVIELTIISGWRNCFQNFSTGFEHSRKKVASKLKNEDLSQTLLISNQNRDKLLKYLNFLENKANVVNEKISVIVKELDLNKQKVNIMNSCLSDVEFTESGVTAEDHYEVQAKENYFKVALNTAKLEKEYLERDFMNYQFLKNETEHDIKLQQVTMTIMANRIPDVIKNDQHE</sequence>
<evidence type="ECO:0000313" key="3">
    <source>
        <dbReference type="Proteomes" id="UP000015101"/>
    </source>
</evidence>
<dbReference type="EnsemblMetazoa" id="HelroT165514">
    <property type="protein sequence ID" value="HelroP165514"/>
    <property type="gene ID" value="HelroG165514"/>
</dbReference>
<proteinExistence type="predicted"/>
<dbReference type="InParanoid" id="T1EWY4"/>
<dbReference type="AlphaFoldDB" id="T1EWY4"/>
<dbReference type="Proteomes" id="UP000015101">
    <property type="component" value="Unassembled WGS sequence"/>
</dbReference>
<reference evidence="3" key="1">
    <citation type="submission" date="2012-12" db="EMBL/GenBank/DDBJ databases">
        <authorList>
            <person name="Hellsten U."/>
            <person name="Grimwood J."/>
            <person name="Chapman J.A."/>
            <person name="Shapiro H."/>
            <person name="Aerts A."/>
            <person name="Otillar R.P."/>
            <person name="Terry A.Y."/>
            <person name="Boore J.L."/>
            <person name="Simakov O."/>
            <person name="Marletaz F."/>
            <person name="Cho S.-J."/>
            <person name="Edsinger-Gonzales E."/>
            <person name="Havlak P."/>
            <person name="Kuo D.-H."/>
            <person name="Larsson T."/>
            <person name="Lv J."/>
            <person name="Arendt D."/>
            <person name="Savage R."/>
            <person name="Osoegawa K."/>
            <person name="de Jong P."/>
            <person name="Lindberg D.R."/>
            <person name="Seaver E.C."/>
            <person name="Weisblat D.A."/>
            <person name="Putnam N.H."/>
            <person name="Grigoriev I.V."/>
            <person name="Rokhsar D.S."/>
        </authorList>
    </citation>
    <scope>NUCLEOTIDE SEQUENCE</scope>
</reference>
<dbReference type="EMBL" id="KB097700">
    <property type="protein sequence ID" value="ESN91475.1"/>
    <property type="molecule type" value="Genomic_DNA"/>
</dbReference>
<dbReference type="EMBL" id="AMQM01002085">
    <property type="status" value="NOT_ANNOTATED_CDS"/>
    <property type="molecule type" value="Genomic_DNA"/>
</dbReference>
<dbReference type="CTD" id="20201084"/>
<protein>
    <submittedName>
        <fullName evidence="1 2">Uncharacterized protein</fullName>
    </submittedName>
</protein>
<dbReference type="RefSeq" id="XP_009030327.1">
    <property type="nucleotide sequence ID" value="XM_009032079.1"/>
</dbReference>
<dbReference type="HOGENOM" id="CLU_1541804_0_0_1"/>
<evidence type="ECO:0000313" key="2">
    <source>
        <dbReference type="EnsemblMetazoa" id="HelroP165514"/>
    </source>
</evidence>
<accession>T1EWY4</accession>
<organism evidence="2 3">
    <name type="scientific">Helobdella robusta</name>
    <name type="common">Californian leech</name>
    <dbReference type="NCBI Taxonomy" id="6412"/>
    <lineage>
        <taxon>Eukaryota</taxon>
        <taxon>Metazoa</taxon>
        <taxon>Spiralia</taxon>
        <taxon>Lophotrochozoa</taxon>
        <taxon>Annelida</taxon>
        <taxon>Clitellata</taxon>
        <taxon>Hirudinea</taxon>
        <taxon>Rhynchobdellida</taxon>
        <taxon>Glossiphoniidae</taxon>
        <taxon>Helobdella</taxon>
    </lineage>
</organism>